<name>A0A1I7MT74_9MICC</name>
<accession>A0A1I7MT74</accession>
<keyword evidence="1" id="KW-0472">Membrane</keyword>
<gene>
    <name evidence="2" type="ORF">SAMN04487966_12112</name>
</gene>
<proteinExistence type="predicted"/>
<keyword evidence="1" id="KW-1133">Transmembrane helix</keyword>
<dbReference type="RefSeq" id="WP_143109532.1">
    <property type="nucleotide sequence ID" value="NZ_FPCG01000021.1"/>
</dbReference>
<dbReference type="AlphaFoldDB" id="A0A1I7MT74"/>
<keyword evidence="1" id="KW-0812">Transmembrane</keyword>
<evidence type="ECO:0000313" key="3">
    <source>
        <dbReference type="Proteomes" id="UP000198881"/>
    </source>
</evidence>
<feature type="transmembrane region" description="Helical" evidence="1">
    <location>
        <begin position="57"/>
        <end position="78"/>
    </location>
</feature>
<organism evidence="2 3">
    <name type="scientific">Micrococcus terreus</name>
    <dbReference type="NCBI Taxonomy" id="574650"/>
    <lineage>
        <taxon>Bacteria</taxon>
        <taxon>Bacillati</taxon>
        <taxon>Actinomycetota</taxon>
        <taxon>Actinomycetes</taxon>
        <taxon>Micrococcales</taxon>
        <taxon>Micrococcaceae</taxon>
        <taxon>Micrococcus</taxon>
    </lineage>
</organism>
<feature type="transmembrane region" description="Helical" evidence="1">
    <location>
        <begin position="20"/>
        <end position="45"/>
    </location>
</feature>
<reference evidence="2 3" key="1">
    <citation type="submission" date="2016-10" db="EMBL/GenBank/DDBJ databases">
        <authorList>
            <person name="de Groot N.N."/>
        </authorList>
    </citation>
    <scope>NUCLEOTIDE SEQUENCE [LARGE SCALE GENOMIC DNA]</scope>
    <source>
        <strain evidence="2 3">CGMCC 1.7054</strain>
    </source>
</reference>
<protein>
    <submittedName>
        <fullName evidence="2">Uncharacterized protein</fullName>
    </submittedName>
</protein>
<dbReference type="EMBL" id="FPCG01000021">
    <property type="protein sequence ID" value="SFV25135.1"/>
    <property type="molecule type" value="Genomic_DNA"/>
</dbReference>
<dbReference type="OrthoDB" id="4962310at2"/>
<evidence type="ECO:0000313" key="2">
    <source>
        <dbReference type="EMBL" id="SFV25135.1"/>
    </source>
</evidence>
<sequence>MLDGISPSGLEGPAGLNSLAGMFLGTAIVAVTIGAIIGVALWLGSKAGKVPNGAAKGLRAFVLALVGAVVLSGAAGAIKFGSEIGTGELMPEAARQQDVVIDKKAPRTTCVEKAVRDFDKEDPKIPNDQRAALVRTLAGDVDLRSRGDWDGSGGDVAIESVKWQPTGPDCSAENQVAAACTEVEVRTGLQANAVGGPSKEVKKFKVGGDCSAS</sequence>
<keyword evidence="3" id="KW-1185">Reference proteome</keyword>
<evidence type="ECO:0000256" key="1">
    <source>
        <dbReference type="SAM" id="Phobius"/>
    </source>
</evidence>
<dbReference type="Proteomes" id="UP000198881">
    <property type="component" value="Unassembled WGS sequence"/>
</dbReference>
<dbReference type="STRING" id="574650.SAMN04487966_12112"/>